<reference evidence="2" key="3">
    <citation type="submission" date="2020-12" db="UniProtKB">
        <authorList>
            <consortium name="EnsemblPlants"/>
        </authorList>
    </citation>
    <scope>IDENTIFICATION</scope>
</reference>
<dbReference type="InParanoid" id="A0A7I4BJG8"/>
<evidence type="ECO:0000313" key="3">
    <source>
        <dbReference type="Proteomes" id="UP000006727"/>
    </source>
</evidence>
<dbReference type="GO" id="GO:0004674">
    <property type="term" value="F:protein serine/threonine kinase activity"/>
    <property type="evidence" value="ECO:0000318"/>
    <property type="project" value="GO_Central"/>
</dbReference>
<feature type="domain" description="Protein kinase" evidence="1">
    <location>
        <begin position="175"/>
        <end position="400"/>
    </location>
</feature>
<dbReference type="InterPro" id="IPR011009">
    <property type="entry name" value="Kinase-like_dom_sf"/>
</dbReference>
<dbReference type="InterPro" id="IPR051681">
    <property type="entry name" value="Ser/Thr_Kinases-Pseudokinases"/>
</dbReference>
<dbReference type="EMBL" id="ABEU02000018">
    <property type="status" value="NOT_ANNOTATED_CDS"/>
    <property type="molecule type" value="Genomic_DNA"/>
</dbReference>
<reference evidence="2 3" key="2">
    <citation type="journal article" date="2018" name="Plant J.">
        <title>The Physcomitrella patens chromosome-scale assembly reveals moss genome structure and evolution.</title>
        <authorList>
            <person name="Lang D."/>
            <person name="Ullrich K.K."/>
            <person name="Murat F."/>
            <person name="Fuchs J."/>
            <person name="Jenkins J."/>
            <person name="Haas F.B."/>
            <person name="Piednoel M."/>
            <person name="Gundlach H."/>
            <person name="Van Bel M."/>
            <person name="Meyberg R."/>
            <person name="Vives C."/>
            <person name="Morata J."/>
            <person name="Symeonidi A."/>
            <person name="Hiss M."/>
            <person name="Muchero W."/>
            <person name="Kamisugi Y."/>
            <person name="Saleh O."/>
            <person name="Blanc G."/>
            <person name="Decker E.L."/>
            <person name="van Gessel N."/>
            <person name="Grimwood J."/>
            <person name="Hayes R.D."/>
            <person name="Graham S.W."/>
            <person name="Gunter L.E."/>
            <person name="McDaniel S.F."/>
            <person name="Hoernstein S.N.W."/>
            <person name="Larsson A."/>
            <person name="Li F.W."/>
            <person name="Perroud P.F."/>
            <person name="Phillips J."/>
            <person name="Ranjan P."/>
            <person name="Rokshar D.S."/>
            <person name="Rothfels C.J."/>
            <person name="Schneider L."/>
            <person name="Shu S."/>
            <person name="Stevenson D.W."/>
            <person name="Thummler F."/>
            <person name="Tillich M."/>
            <person name="Villarreal Aguilar J.C."/>
            <person name="Widiez T."/>
            <person name="Wong G.K."/>
            <person name="Wymore A."/>
            <person name="Zhang Y."/>
            <person name="Zimmer A.D."/>
            <person name="Quatrano R.S."/>
            <person name="Mayer K.F.X."/>
            <person name="Goodstein D."/>
            <person name="Casacuberta J.M."/>
            <person name="Vandepoele K."/>
            <person name="Reski R."/>
            <person name="Cuming A.C."/>
            <person name="Tuskan G.A."/>
            <person name="Maumus F."/>
            <person name="Salse J."/>
            <person name="Schmutz J."/>
            <person name="Rensing S.A."/>
        </authorList>
    </citation>
    <scope>NUCLEOTIDE SEQUENCE [LARGE SCALE GENOMIC DNA]</scope>
    <source>
        <strain evidence="2 3">cv. Gransden 2004</strain>
    </source>
</reference>
<dbReference type="EnsemblPlants" id="Pp3c18_20820V3.2">
    <property type="protein sequence ID" value="Pp3c18_20820V3.2"/>
    <property type="gene ID" value="Pp3c18_20820"/>
</dbReference>
<dbReference type="GO" id="GO:0005524">
    <property type="term" value="F:ATP binding"/>
    <property type="evidence" value="ECO:0007669"/>
    <property type="project" value="InterPro"/>
</dbReference>
<dbReference type="InterPro" id="IPR000719">
    <property type="entry name" value="Prot_kinase_dom"/>
</dbReference>
<dbReference type="PANTHER" id="PTHR44329">
    <property type="entry name" value="SERINE/THREONINE-PROTEIN KINASE TNNI3K-RELATED"/>
    <property type="match status" value="1"/>
</dbReference>
<sequence length="418" mass="49412">MRLLKYVKKLSVCFRVLKHNGIIYEKIKYPRNQCANLCKKIEHVTKVFDQLMTCTNDGLQFGLLLSELFFTINKSYFLVENCGKENWCEKAIFLLNNKEAFRELLLNLKRCCDIASDLLSKHYSNKLEAYTFATFNVATQDELKEDVEFLQKKLIQVNGEEDFEYFGLAKHLLQRYEDLLCVDGSCGKVYKSKWFGLVCATKKMNIEFDKMFIKEVSILASMSHPNLIIYYFAMKDVSYIFLIDIMYQIAKRMCYLYNMYIVHRGLKPENILVNIVESKIMNKIFRHIVVKVIDFRILRYMALEALRNKFELREMCQFEADVYSFAMICSKILSKKDPFYDVHEVKGILDRIEKGERPNLPSNCEDLIELIQECWRLNPLHQPKFANVCERLESLKKKYLIGIVNTYYKSYRTLSRSS</sequence>
<organism evidence="2 3">
    <name type="scientific">Physcomitrium patens</name>
    <name type="common">Spreading-leaved earth moss</name>
    <name type="synonym">Physcomitrella patens</name>
    <dbReference type="NCBI Taxonomy" id="3218"/>
    <lineage>
        <taxon>Eukaryota</taxon>
        <taxon>Viridiplantae</taxon>
        <taxon>Streptophyta</taxon>
        <taxon>Embryophyta</taxon>
        <taxon>Bryophyta</taxon>
        <taxon>Bryophytina</taxon>
        <taxon>Bryopsida</taxon>
        <taxon>Funariidae</taxon>
        <taxon>Funariales</taxon>
        <taxon>Funariaceae</taxon>
        <taxon>Physcomitrium</taxon>
    </lineage>
</organism>
<dbReference type="Proteomes" id="UP000006727">
    <property type="component" value="Chromosome 18"/>
</dbReference>
<dbReference type="Pfam" id="PF07714">
    <property type="entry name" value="PK_Tyr_Ser-Thr"/>
    <property type="match status" value="1"/>
</dbReference>
<dbReference type="SUPFAM" id="SSF56112">
    <property type="entry name" value="Protein kinase-like (PK-like)"/>
    <property type="match status" value="1"/>
</dbReference>
<accession>A0A7I4BJG8</accession>
<reference evidence="2 3" key="1">
    <citation type="journal article" date="2008" name="Science">
        <title>The Physcomitrella genome reveals evolutionary insights into the conquest of land by plants.</title>
        <authorList>
            <person name="Rensing S."/>
            <person name="Lang D."/>
            <person name="Zimmer A."/>
            <person name="Terry A."/>
            <person name="Salamov A."/>
            <person name="Shapiro H."/>
            <person name="Nishiyama T."/>
            <person name="Perroud P.-F."/>
            <person name="Lindquist E."/>
            <person name="Kamisugi Y."/>
            <person name="Tanahashi T."/>
            <person name="Sakakibara K."/>
            <person name="Fujita T."/>
            <person name="Oishi K."/>
            <person name="Shin-I T."/>
            <person name="Kuroki Y."/>
            <person name="Toyoda A."/>
            <person name="Suzuki Y."/>
            <person name="Hashimoto A."/>
            <person name="Yamaguchi K."/>
            <person name="Sugano A."/>
            <person name="Kohara Y."/>
            <person name="Fujiyama A."/>
            <person name="Anterola A."/>
            <person name="Aoki S."/>
            <person name="Ashton N."/>
            <person name="Barbazuk W.B."/>
            <person name="Barker E."/>
            <person name="Bennetzen J."/>
            <person name="Bezanilla M."/>
            <person name="Blankenship R."/>
            <person name="Cho S.H."/>
            <person name="Dutcher S."/>
            <person name="Estelle M."/>
            <person name="Fawcett J.A."/>
            <person name="Gundlach H."/>
            <person name="Hanada K."/>
            <person name="Heyl A."/>
            <person name="Hicks K.A."/>
            <person name="Hugh J."/>
            <person name="Lohr M."/>
            <person name="Mayer K."/>
            <person name="Melkozernov A."/>
            <person name="Murata T."/>
            <person name="Nelson D."/>
            <person name="Pils B."/>
            <person name="Prigge M."/>
            <person name="Reiss B."/>
            <person name="Renner T."/>
            <person name="Rombauts S."/>
            <person name="Rushton P."/>
            <person name="Sanderfoot A."/>
            <person name="Schween G."/>
            <person name="Shiu S.-H."/>
            <person name="Stueber K."/>
            <person name="Theodoulou F.L."/>
            <person name="Tu H."/>
            <person name="Van de Peer Y."/>
            <person name="Verrier P.J."/>
            <person name="Waters E."/>
            <person name="Wood A."/>
            <person name="Yang L."/>
            <person name="Cove D."/>
            <person name="Cuming A."/>
            <person name="Hasebe M."/>
            <person name="Lucas S."/>
            <person name="Mishler D.B."/>
            <person name="Reski R."/>
            <person name="Grigoriev I."/>
            <person name="Quatrano R.S."/>
            <person name="Boore J.L."/>
        </authorList>
    </citation>
    <scope>NUCLEOTIDE SEQUENCE [LARGE SCALE GENOMIC DNA]</scope>
    <source>
        <strain evidence="2 3">cv. Gransden 2004</strain>
    </source>
</reference>
<evidence type="ECO:0000259" key="1">
    <source>
        <dbReference type="PROSITE" id="PS50011"/>
    </source>
</evidence>
<name>A0A7I4BJG8_PHYPA</name>
<dbReference type="Gramene" id="Pp3c18_20820V3.2">
    <property type="protein sequence ID" value="Pp3c18_20820V3.2"/>
    <property type="gene ID" value="Pp3c18_20820"/>
</dbReference>
<dbReference type="PANTHER" id="PTHR44329:SF260">
    <property type="entry name" value="PROTEIN KINASE DOMAIN-CONTAINING PROTEIN"/>
    <property type="match status" value="1"/>
</dbReference>
<dbReference type="PROSITE" id="PS50011">
    <property type="entry name" value="PROTEIN_KINASE_DOM"/>
    <property type="match status" value="1"/>
</dbReference>
<dbReference type="InterPro" id="IPR001245">
    <property type="entry name" value="Ser-Thr/Tyr_kinase_cat_dom"/>
</dbReference>
<protein>
    <recommendedName>
        <fullName evidence="1">Protein kinase domain-containing protein</fullName>
    </recommendedName>
</protein>
<dbReference type="GO" id="GO:0007165">
    <property type="term" value="P:signal transduction"/>
    <property type="evidence" value="ECO:0000318"/>
    <property type="project" value="GO_Central"/>
</dbReference>
<keyword evidence="3" id="KW-1185">Reference proteome</keyword>
<dbReference type="Gene3D" id="1.10.510.10">
    <property type="entry name" value="Transferase(Phosphotransferase) domain 1"/>
    <property type="match status" value="2"/>
</dbReference>
<evidence type="ECO:0000313" key="2">
    <source>
        <dbReference type="EnsemblPlants" id="Pp3c18_20820V3.2"/>
    </source>
</evidence>
<proteinExistence type="predicted"/>
<dbReference type="AlphaFoldDB" id="A0A7I4BJG8"/>